<feature type="transmembrane region" description="Helical" evidence="3">
    <location>
        <begin position="339"/>
        <end position="362"/>
    </location>
</feature>
<evidence type="ECO:0000256" key="1">
    <source>
        <dbReference type="ARBA" id="ARBA00022737"/>
    </source>
</evidence>
<evidence type="ECO:0008006" key="6">
    <source>
        <dbReference type="Google" id="ProtNLM"/>
    </source>
</evidence>
<accession>A0A9D7S5P9</accession>
<feature type="transmembrane region" description="Helical" evidence="3">
    <location>
        <begin position="135"/>
        <end position="152"/>
    </location>
</feature>
<dbReference type="PANTHER" id="PTHR44227">
    <property type="match status" value="1"/>
</dbReference>
<sequence>MAWSIQGILKLSWVHGLLILLLSFLIYGQSLHYGYVLDDTIVVDENKFVAKGVNGIWDILSKETFTGYFGEQKNLVAGARYRPLSLVSFAIEHSIFGKKPGISHFINILLYALCGWFFYRLIINLKIIANKDAGIYLALIASLLFIAHPIHSEAVANIKGRDEIMCLLFSLIALFQFIQYYDSKQLSNIWIASISFFFALLSKENAITYLAIVPLTLVVFRNVTLFSAIRKTWPLLVVALIFLIIRTEVIGYFFNSGVKITDLMNDPFIGMKSSEKFATIIFTIGWYIKLLIFPHPLTHDYYPYHVQKMGLTSIPFLISIILILAIIILAYKKRKSQPIFFYCVSYFIITISIVSNFIFPVGTFMNERFLFMPSIGFILLISHYGYQSIMNQNRVYKYSSILFFSLLFIGYTFKTVTRVPDWKDGFSLNISGANISQNSARINMFAGVSYFQLYQNEKDQTKKYEYLTIADQYMDKSLKIFPDYGQGLNMKAGILAEWHKKDNNTEAFLKGIIPVVERRPDLTFVNEYLAYLNKNPSNASVLLPFYRQIGYDVLYKKKRRYDFAIQYLTSAKELNPNNPEILKQLSEIYTSYAGSAGVSAKDASDYRTMAQNLLNQINLIPK</sequence>
<evidence type="ECO:0000256" key="3">
    <source>
        <dbReference type="SAM" id="Phobius"/>
    </source>
</evidence>
<feature type="transmembrane region" description="Helical" evidence="3">
    <location>
        <begin position="209"/>
        <end position="229"/>
    </location>
</feature>
<feature type="transmembrane region" description="Helical" evidence="3">
    <location>
        <begin position="368"/>
        <end position="386"/>
    </location>
</feature>
<name>A0A9D7S5P9_9BACT</name>
<comment type="caution">
    <text evidence="4">The sequence shown here is derived from an EMBL/GenBank/DDBJ whole genome shotgun (WGS) entry which is preliminary data.</text>
</comment>
<dbReference type="InterPro" id="IPR052346">
    <property type="entry name" value="O-mannosyl-transferase_TMTC"/>
</dbReference>
<proteinExistence type="predicted"/>
<evidence type="ECO:0000256" key="2">
    <source>
        <dbReference type="ARBA" id="ARBA00022803"/>
    </source>
</evidence>
<keyword evidence="3" id="KW-0812">Transmembrane</keyword>
<gene>
    <name evidence="4" type="ORF">IPO85_02220</name>
</gene>
<dbReference type="Proteomes" id="UP000808349">
    <property type="component" value="Unassembled WGS sequence"/>
</dbReference>
<dbReference type="SUPFAM" id="SSF48452">
    <property type="entry name" value="TPR-like"/>
    <property type="match status" value="1"/>
</dbReference>
<feature type="transmembrane region" description="Helical" evidence="3">
    <location>
        <begin position="235"/>
        <end position="255"/>
    </location>
</feature>
<feature type="transmembrane region" description="Helical" evidence="3">
    <location>
        <begin position="164"/>
        <end position="181"/>
    </location>
</feature>
<feature type="transmembrane region" description="Helical" evidence="3">
    <location>
        <begin position="108"/>
        <end position="129"/>
    </location>
</feature>
<evidence type="ECO:0000313" key="4">
    <source>
        <dbReference type="EMBL" id="MBK9716340.1"/>
    </source>
</evidence>
<protein>
    <recommendedName>
        <fullName evidence="6">Glycosyltransferase RgtA/B/C/D-like domain-containing protein</fullName>
    </recommendedName>
</protein>
<dbReference type="Gene3D" id="1.25.40.1040">
    <property type="match status" value="1"/>
</dbReference>
<feature type="transmembrane region" description="Helical" evidence="3">
    <location>
        <begin position="395"/>
        <end position="413"/>
    </location>
</feature>
<reference evidence="4 5" key="1">
    <citation type="submission" date="2020-10" db="EMBL/GenBank/DDBJ databases">
        <title>Connecting structure to function with the recovery of over 1000 high-quality activated sludge metagenome-assembled genomes encoding full-length rRNA genes using long-read sequencing.</title>
        <authorList>
            <person name="Singleton C.M."/>
            <person name="Petriglieri F."/>
            <person name="Kristensen J.M."/>
            <person name="Kirkegaard R.H."/>
            <person name="Michaelsen T.Y."/>
            <person name="Andersen M.H."/>
            <person name="Karst S.M."/>
            <person name="Dueholm M.S."/>
            <person name="Nielsen P.H."/>
            <person name="Albertsen M."/>
        </authorList>
    </citation>
    <scope>NUCLEOTIDE SEQUENCE [LARGE SCALE GENOMIC DNA]</scope>
    <source>
        <strain evidence="4">Ribe_18-Q3-R11-54_BAT3C.373</strain>
    </source>
</reference>
<keyword evidence="3" id="KW-0472">Membrane</keyword>
<dbReference type="EMBL" id="JADKFW010000004">
    <property type="protein sequence ID" value="MBK9716340.1"/>
    <property type="molecule type" value="Genomic_DNA"/>
</dbReference>
<evidence type="ECO:0000313" key="5">
    <source>
        <dbReference type="Proteomes" id="UP000808349"/>
    </source>
</evidence>
<feature type="transmembrane region" description="Helical" evidence="3">
    <location>
        <begin position="276"/>
        <end position="293"/>
    </location>
</feature>
<keyword evidence="3" id="KW-1133">Transmembrane helix</keyword>
<feature type="transmembrane region" description="Helical" evidence="3">
    <location>
        <begin position="12"/>
        <end position="28"/>
    </location>
</feature>
<feature type="transmembrane region" description="Helical" evidence="3">
    <location>
        <begin position="187"/>
        <end position="202"/>
    </location>
</feature>
<organism evidence="4 5">
    <name type="scientific">Candidatus Defluviibacterium haderslevense</name>
    <dbReference type="NCBI Taxonomy" id="2981993"/>
    <lineage>
        <taxon>Bacteria</taxon>
        <taxon>Pseudomonadati</taxon>
        <taxon>Bacteroidota</taxon>
        <taxon>Saprospiria</taxon>
        <taxon>Saprospirales</taxon>
        <taxon>Saprospiraceae</taxon>
        <taxon>Candidatus Defluviibacterium</taxon>
    </lineage>
</organism>
<dbReference type="InterPro" id="IPR011990">
    <property type="entry name" value="TPR-like_helical_dom_sf"/>
</dbReference>
<dbReference type="AlphaFoldDB" id="A0A9D7S5P9"/>
<feature type="transmembrane region" description="Helical" evidence="3">
    <location>
        <begin position="313"/>
        <end position="332"/>
    </location>
</feature>
<keyword evidence="1" id="KW-0677">Repeat</keyword>
<dbReference type="PANTHER" id="PTHR44227:SF3">
    <property type="entry name" value="PROTEIN O-MANNOSYL-TRANSFERASE TMTC4"/>
    <property type="match status" value="1"/>
</dbReference>
<keyword evidence="2" id="KW-0802">TPR repeat</keyword>